<dbReference type="PROSITE" id="PS51257">
    <property type="entry name" value="PROKAR_LIPOPROTEIN"/>
    <property type="match status" value="1"/>
</dbReference>
<name>A0ABW7MCT5_9GAMM</name>
<keyword evidence="1" id="KW-0732">Signal</keyword>
<protein>
    <submittedName>
        <fullName evidence="3">DUF4136 domain-containing protein</fullName>
    </submittedName>
</protein>
<evidence type="ECO:0000313" key="3">
    <source>
        <dbReference type="EMBL" id="MFH6599035.1"/>
    </source>
</evidence>
<feature type="domain" description="DUF4136" evidence="2">
    <location>
        <begin position="23"/>
        <end position="184"/>
    </location>
</feature>
<organism evidence="3 4">
    <name type="scientific">Ectopseudomonas khazarica</name>
    <dbReference type="NCBI Taxonomy" id="2502979"/>
    <lineage>
        <taxon>Bacteria</taxon>
        <taxon>Pseudomonadati</taxon>
        <taxon>Pseudomonadota</taxon>
        <taxon>Gammaproteobacteria</taxon>
        <taxon>Pseudomonadales</taxon>
        <taxon>Pseudomonadaceae</taxon>
        <taxon>Ectopseudomonas</taxon>
    </lineage>
</organism>
<evidence type="ECO:0000259" key="2">
    <source>
        <dbReference type="Pfam" id="PF13590"/>
    </source>
</evidence>
<reference evidence="3 4" key="1">
    <citation type="submission" date="2024-09" db="EMBL/GenBank/DDBJ databases">
        <title>Elucidation of the Bokeelamides from Bacteria Associated with Moon Snail Egg Collars.</title>
        <authorList>
            <person name="Campbell R."/>
            <person name="Piedl K."/>
            <person name="Mevers E."/>
        </authorList>
    </citation>
    <scope>NUCLEOTIDE SEQUENCE [LARGE SCALE GENOMIC DNA]</scope>
    <source>
        <strain evidence="3 4">EM133</strain>
    </source>
</reference>
<comment type="caution">
    <text evidence="3">The sequence shown here is derived from an EMBL/GenBank/DDBJ whole genome shotgun (WGS) entry which is preliminary data.</text>
</comment>
<accession>A0ABW7MCT5</accession>
<dbReference type="EMBL" id="JBHEGD010000001">
    <property type="protein sequence ID" value="MFH6599035.1"/>
    <property type="molecule type" value="Genomic_DNA"/>
</dbReference>
<dbReference type="Gene3D" id="3.30.160.670">
    <property type="match status" value="1"/>
</dbReference>
<feature type="chain" id="PRO_5046992330" evidence="1">
    <location>
        <begin position="24"/>
        <end position="185"/>
    </location>
</feature>
<evidence type="ECO:0000313" key="4">
    <source>
        <dbReference type="Proteomes" id="UP001609932"/>
    </source>
</evidence>
<gene>
    <name evidence="3" type="ORF">ACEVAQ_09990</name>
</gene>
<keyword evidence="4" id="KW-1185">Reference proteome</keyword>
<sequence>MMRALPYLLLTLLLSGCASVSLEHDFDPGRDFSAYRSWSWKDAKLLYQPDDARLKSDITEARISQAVADQLEQRGLRQASAGQGDLKVQSVLIVDERQDQITTQYGGGWGGYWGGYWGGPAFTETRRVDYKVATLQIDLYDARDGKLVWRGSGEQIMRNQPPSPAERERAIRDTVTQVLSQYPPR</sequence>
<dbReference type="RefSeq" id="WP_392491066.1">
    <property type="nucleotide sequence ID" value="NZ_JBHEGD010000001.1"/>
</dbReference>
<dbReference type="Pfam" id="PF13590">
    <property type="entry name" value="DUF4136"/>
    <property type="match status" value="1"/>
</dbReference>
<dbReference type="Proteomes" id="UP001609932">
    <property type="component" value="Unassembled WGS sequence"/>
</dbReference>
<proteinExistence type="predicted"/>
<feature type="signal peptide" evidence="1">
    <location>
        <begin position="1"/>
        <end position="23"/>
    </location>
</feature>
<evidence type="ECO:0000256" key="1">
    <source>
        <dbReference type="SAM" id="SignalP"/>
    </source>
</evidence>
<dbReference type="InterPro" id="IPR025411">
    <property type="entry name" value="DUF4136"/>
</dbReference>